<evidence type="ECO:0000313" key="4">
    <source>
        <dbReference type="EMBL" id="CDF38595.1"/>
    </source>
</evidence>
<dbReference type="GO" id="GO:0004601">
    <property type="term" value="F:peroxidase activity"/>
    <property type="evidence" value="ECO:0007669"/>
    <property type="project" value="UniProtKB-KW"/>
</dbReference>
<dbReference type="PANTHER" id="PTHR34599:SF2">
    <property type="entry name" value="TRAF-TYPE DOMAIN-CONTAINING PROTEIN"/>
    <property type="match status" value="1"/>
</dbReference>
<evidence type="ECO:0000256" key="1">
    <source>
        <dbReference type="SAM" id="SignalP"/>
    </source>
</evidence>
<dbReference type="PANTHER" id="PTHR34599">
    <property type="entry name" value="PEROXIDASE-RELATED"/>
    <property type="match status" value="1"/>
</dbReference>
<dbReference type="GeneID" id="17326219"/>
<protein>
    <submittedName>
        <fullName evidence="4">PAP2/haloperoxidase-like protein</fullName>
    </submittedName>
</protein>
<keyword evidence="4" id="KW-0560">Oxidoreductase</keyword>
<dbReference type="InterPro" id="IPR049283">
    <property type="entry name" value="DUF6851"/>
</dbReference>
<keyword evidence="1" id="KW-0732">Signal</keyword>
<dbReference type="SUPFAM" id="SSF48317">
    <property type="entry name" value="Acid phosphatase/Vanadium-dependent haloperoxidase"/>
    <property type="match status" value="1"/>
</dbReference>
<dbReference type="Pfam" id="PF21167">
    <property type="entry name" value="DUF6851"/>
    <property type="match status" value="1"/>
</dbReference>
<dbReference type="AlphaFoldDB" id="R7QMJ0"/>
<dbReference type="Gramene" id="CDF38595">
    <property type="protein sequence ID" value="CDF38595"/>
    <property type="gene ID" value="CHC_T00010044001"/>
</dbReference>
<feature type="chain" id="PRO_5004442932" evidence="1">
    <location>
        <begin position="20"/>
        <end position="505"/>
    </location>
</feature>
<dbReference type="Gene3D" id="1.10.606.20">
    <property type="match status" value="1"/>
</dbReference>
<dbReference type="Pfam" id="PF22778">
    <property type="entry name" value="VCPO_2nd"/>
    <property type="match status" value="1"/>
</dbReference>
<sequence length="505" mass="56609">MVLHAFAFLVLLFFHHVSAQAPEEPTLLQNLTVLGAGSGPPNEFANLLFPSNIIGIETPIAIRLVLVVTIPFYEVIAACDSKALGFLGKRNVIPPHLCAPLPFAKISAFLLNRLYRSQFPLEGRNLEAFLIRQGLDPTSDSTDPTTEIGIANAMAMDLLAYLETDGWNSLGDLSRDHFRQQYSDYTGFKPQNHAELDFSRLRRPLRWQPLKQEADHRGRFTSQVHVVPHIGRAKPLVLSREEFLSRKSESPYASADRKKTIGAKDKRTMRRLLREVLKLNRDLTKEQIAQAHWWDNKFLSLGSFIAFYQGVYGFSDTKLVVIGLGEVMAQHDSVMLAWKEKLRHDLVRPPTMLRRLFEGKKIRAFKSLDEGVGLVKAEEWEPIVPIQPHSEYPSASALICQASMDHLHAALTNFIKVNGTIAAYETDIFPFGRSPLTENVKVKYETLQAAALTCGKSRLYAGVHFSPSVDVGFELGKGIGAVAQKHAQDLWEGRVPENCERCSEA</sequence>
<feature type="signal peptide" evidence="1">
    <location>
        <begin position="1"/>
        <end position="19"/>
    </location>
</feature>
<dbReference type="InterPro" id="IPR052559">
    <property type="entry name" value="V-haloperoxidase"/>
</dbReference>
<feature type="domain" description="Vanadium-dependent haloperoxidase NapH1-like second helical-bundle" evidence="3">
    <location>
        <begin position="328"/>
        <end position="494"/>
    </location>
</feature>
<name>R7QMJ0_CHOCR</name>
<reference evidence="5" key="1">
    <citation type="journal article" date="2013" name="Proc. Natl. Acad. Sci. U.S.A.">
        <title>Genome structure and metabolic features in the red seaweed Chondrus crispus shed light on evolution of the Archaeplastida.</title>
        <authorList>
            <person name="Collen J."/>
            <person name="Porcel B."/>
            <person name="Carre W."/>
            <person name="Ball S.G."/>
            <person name="Chaparro C."/>
            <person name="Tonon T."/>
            <person name="Barbeyron T."/>
            <person name="Michel G."/>
            <person name="Noel B."/>
            <person name="Valentin K."/>
            <person name="Elias M."/>
            <person name="Artiguenave F."/>
            <person name="Arun A."/>
            <person name="Aury J.M."/>
            <person name="Barbosa-Neto J.F."/>
            <person name="Bothwell J.H."/>
            <person name="Bouget F.Y."/>
            <person name="Brillet L."/>
            <person name="Cabello-Hurtado F."/>
            <person name="Capella-Gutierrez S."/>
            <person name="Charrier B."/>
            <person name="Cladiere L."/>
            <person name="Cock J.M."/>
            <person name="Coelho S.M."/>
            <person name="Colleoni C."/>
            <person name="Czjzek M."/>
            <person name="Da Silva C."/>
            <person name="Delage L."/>
            <person name="Denoeud F."/>
            <person name="Deschamps P."/>
            <person name="Dittami S.M."/>
            <person name="Gabaldon T."/>
            <person name="Gachon C.M."/>
            <person name="Groisillier A."/>
            <person name="Herve C."/>
            <person name="Jabbari K."/>
            <person name="Katinka M."/>
            <person name="Kloareg B."/>
            <person name="Kowalczyk N."/>
            <person name="Labadie K."/>
            <person name="Leblanc C."/>
            <person name="Lopez P.J."/>
            <person name="McLachlan D.H."/>
            <person name="Meslet-Cladiere L."/>
            <person name="Moustafa A."/>
            <person name="Nehr Z."/>
            <person name="Nyvall Collen P."/>
            <person name="Panaud O."/>
            <person name="Partensky F."/>
            <person name="Poulain J."/>
            <person name="Rensing S.A."/>
            <person name="Rousvoal S."/>
            <person name="Samson G."/>
            <person name="Symeonidi A."/>
            <person name="Weissenbach J."/>
            <person name="Zambounis A."/>
            <person name="Wincker P."/>
            <person name="Boyen C."/>
        </authorList>
    </citation>
    <scope>NUCLEOTIDE SEQUENCE [LARGE SCALE GENOMIC DNA]</scope>
    <source>
        <strain evidence="5">cv. Stackhouse</strain>
    </source>
</reference>
<dbReference type="RefSeq" id="XP_005718500.1">
    <property type="nucleotide sequence ID" value="XM_005718443.1"/>
</dbReference>
<dbReference type="Proteomes" id="UP000012073">
    <property type="component" value="Unassembled WGS sequence"/>
</dbReference>
<gene>
    <name evidence="4" type="ORF">CHC_T00010044001</name>
</gene>
<accession>R7QMJ0</accession>
<evidence type="ECO:0000259" key="3">
    <source>
        <dbReference type="Pfam" id="PF22778"/>
    </source>
</evidence>
<dbReference type="EMBL" id="HG001949">
    <property type="protein sequence ID" value="CDF38595.1"/>
    <property type="molecule type" value="Genomic_DNA"/>
</dbReference>
<keyword evidence="4" id="KW-0575">Peroxidase</keyword>
<proteinExistence type="predicted"/>
<evidence type="ECO:0000259" key="2">
    <source>
        <dbReference type="Pfam" id="PF21167"/>
    </source>
</evidence>
<dbReference type="InterPro" id="IPR055161">
    <property type="entry name" value="NapH1-like_2nd"/>
</dbReference>
<dbReference type="KEGG" id="ccp:CHC_T00010044001"/>
<dbReference type="InterPro" id="IPR036938">
    <property type="entry name" value="PAP2/HPO_sf"/>
</dbReference>
<organism evidence="4 5">
    <name type="scientific">Chondrus crispus</name>
    <name type="common">Carrageen Irish moss</name>
    <name type="synonym">Polymorpha crispa</name>
    <dbReference type="NCBI Taxonomy" id="2769"/>
    <lineage>
        <taxon>Eukaryota</taxon>
        <taxon>Rhodophyta</taxon>
        <taxon>Florideophyceae</taxon>
        <taxon>Rhodymeniophycidae</taxon>
        <taxon>Gigartinales</taxon>
        <taxon>Gigartinaceae</taxon>
        <taxon>Chondrus</taxon>
    </lineage>
</organism>
<feature type="domain" description="DUF6851" evidence="2">
    <location>
        <begin position="111"/>
        <end position="209"/>
    </location>
</feature>
<dbReference type="OrthoDB" id="1876163at2759"/>
<keyword evidence="5" id="KW-1185">Reference proteome</keyword>
<evidence type="ECO:0000313" key="5">
    <source>
        <dbReference type="Proteomes" id="UP000012073"/>
    </source>
</evidence>
<dbReference type="OMA" id="HTEYPSA"/>